<feature type="compositionally biased region" description="Polar residues" evidence="5">
    <location>
        <begin position="193"/>
        <end position="205"/>
    </location>
</feature>
<dbReference type="GO" id="GO:0016887">
    <property type="term" value="F:ATP hydrolysis activity"/>
    <property type="evidence" value="ECO:0007669"/>
    <property type="project" value="InterPro"/>
</dbReference>
<dbReference type="Gene3D" id="1.10.8.60">
    <property type="match status" value="1"/>
</dbReference>
<protein>
    <recommendedName>
        <fullName evidence="6">AAA+ ATPase domain-containing protein</fullName>
    </recommendedName>
</protein>
<feature type="region of interest" description="Disordered" evidence="5">
    <location>
        <begin position="164"/>
        <end position="210"/>
    </location>
</feature>
<evidence type="ECO:0000313" key="7">
    <source>
        <dbReference type="EMBL" id="GJQ11577.1"/>
    </source>
</evidence>
<keyword evidence="2 4" id="KW-0547">Nucleotide-binding</keyword>
<proteinExistence type="inferred from homology"/>
<evidence type="ECO:0000313" key="8">
    <source>
        <dbReference type="Proteomes" id="UP001061958"/>
    </source>
</evidence>
<dbReference type="SMART" id="SM00382">
    <property type="entry name" value="AAA"/>
    <property type="match status" value="1"/>
</dbReference>
<dbReference type="FunFam" id="3.40.50.300:FF:000093">
    <property type="entry name" value="Fidgetin-like 1"/>
    <property type="match status" value="1"/>
</dbReference>
<dbReference type="GO" id="GO:0008568">
    <property type="term" value="F:microtubule severing ATPase activity"/>
    <property type="evidence" value="ECO:0007669"/>
    <property type="project" value="TreeGrafter"/>
</dbReference>
<reference evidence="7" key="1">
    <citation type="journal article" date="2022" name="Proc. Natl. Acad. Sci. U.S.A.">
        <title>Life cycle and functional genomics of the unicellular red alga Galdieria for elucidating algal and plant evolution and industrial use.</title>
        <authorList>
            <person name="Hirooka S."/>
            <person name="Itabashi T."/>
            <person name="Ichinose T.M."/>
            <person name="Onuma R."/>
            <person name="Fujiwara T."/>
            <person name="Yamashita S."/>
            <person name="Jong L.W."/>
            <person name="Tomita R."/>
            <person name="Iwane A.H."/>
            <person name="Miyagishima S.Y."/>
        </authorList>
    </citation>
    <scope>NUCLEOTIDE SEQUENCE</scope>
    <source>
        <strain evidence="7">NBRC 102759</strain>
    </source>
</reference>
<organism evidence="7 8">
    <name type="scientific">Galdieria partita</name>
    <dbReference type="NCBI Taxonomy" id="83374"/>
    <lineage>
        <taxon>Eukaryota</taxon>
        <taxon>Rhodophyta</taxon>
        <taxon>Bangiophyceae</taxon>
        <taxon>Galdieriales</taxon>
        <taxon>Galdieriaceae</taxon>
        <taxon>Galdieria</taxon>
    </lineage>
</organism>
<dbReference type="Pfam" id="PF00004">
    <property type="entry name" value="AAA"/>
    <property type="match status" value="1"/>
</dbReference>
<evidence type="ECO:0000256" key="3">
    <source>
        <dbReference type="ARBA" id="ARBA00022840"/>
    </source>
</evidence>
<evidence type="ECO:0000256" key="4">
    <source>
        <dbReference type="RuleBase" id="RU003651"/>
    </source>
</evidence>
<feature type="region of interest" description="Disordered" evidence="5">
    <location>
        <begin position="222"/>
        <end position="271"/>
    </location>
</feature>
<comment type="caution">
    <text evidence="7">The sequence shown here is derived from an EMBL/GenBank/DDBJ whole genome shotgun (WGS) entry which is preliminary data.</text>
</comment>
<sequence>MNRSSLGASREASDLFKSVSLLQSFIYSIDNDSLTIENKYNLLLDLILILENAADVIQTSQGESVFQSLMLYKEAIKYKEHLWKLEDKLCSKDAMESMENEMRAKLNSQYPTFIKAITRQRKMVDTESLENVSSATLRNILTKSCLLGFSQPCDKVNQKEHIDTANVSVDSREKYLPPEDRNTVQKEDELDQTELQSDADPSNYPTHPHTFQKASEWFSANKNKTSSTSNGISQMKKQPMKKKGFQVPRRLDDDNNDNQATSKEEENRLPQIPNVEPRLVELITNEVLEKNPGVGWNDIAGLEFAKSCVLEAVVWPMMRPDIFSGIRRPPKGLLLFGPPGTGKTMIGRAIASRAGATFFNISASSLTSKWVGESEKMVRALFGVARCHQPAVIFIDEIDSLLTQRSETDQESSRRLKTEFLVQMDGAASTDDDRILVVGATNRPQELDEAARRRLIKRLYIPLPDSKARKCLISRLVHSQKHSLTEEQLEALTEKTQGYSGSDLRALCAEAAMSPLRELGEQLENISLENVRCIDYEDFISALRLVRASVATADLQTYKIWNDQYGSFPIQVTRDQN</sequence>
<dbReference type="FunFam" id="1.10.8.60:FF:000022">
    <property type="entry name" value="Fidgetin like 1"/>
    <property type="match status" value="1"/>
</dbReference>
<evidence type="ECO:0000256" key="5">
    <source>
        <dbReference type="SAM" id="MobiDB-lite"/>
    </source>
</evidence>
<feature type="compositionally biased region" description="Basic and acidic residues" evidence="5">
    <location>
        <begin position="170"/>
        <end position="187"/>
    </location>
</feature>
<dbReference type="InterPro" id="IPR050304">
    <property type="entry name" value="MT-severing_AAA_ATPase"/>
</dbReference>
<accession>A0A9C7PY16</accession>
<evidence type="ECO:0000256" key="1">
    <source>
        <dbReference type="ARBA" id="ARBA00006914"/>
    </source>
</evidence>
<dbReference type="InterPro" id="IPR041569">
    <property type="entry name" value="AAA_lid_3"/>
</dbReference>
<comment type="similarity">
    <text evidence="1 4">Belongs to the AAA ATPase family.</text>
</comment>
<gene>
    <name evidence="7" type="ORF">GpartN1_g3368.t1</name>
</gene>
<feature type="domain" description="AAA+ ATPase" evidence="6">
    <location>
        <begin position="329"/>
        <end position="465"/>
    </location>
</feature>
<dbReference type="AlphaFoldDB" id="A0A9C7PY16"/>
<dbReference type="PROSITE" id="PS00674">
    <property type="entry name" value="AAA"/>
    <property type="match status" value="1"/>
</dbReference>
<dbReference type="Proteomes" id="UP001061958">
    <property type="component" value="Unassembled WGS sequence"/>
</dbReference>
<dbReference type="InterPro" id="IPR003593">
    <property type="entry name" value="AAA+_ATPase"/>
</dbReference>
<dbReference type="GO" id="GO:0005524">
    <property type="term" value="F:ATP binding"/>
    <property type="evidence" value="ECO:0007669"/>
    <property type="project" value="UniProtKB-KW"/>
</dbReference>
<dbReference type="PANTHER" id="PTHR23074">
    <property type="entry name" value="AAA DOMAIN-CONTAINING"/>
    <property type="match status" value="1"/>
</dbReference>
<dbReference type="Gene3D" id="3.40.50.300">
    <property type="entry name" value="P-loop containing nucleotide triphosphate hydrolases"/>
    <property type="match status" value="1"/>
</dbReference>
<keyword evidence="3 4" id="KW-0067">ATP-binding</keyword>
<dbReference type="InterPro" id="IPR003960">
    <property type="entry name" value="ATPase_AAA_CS"/>
</dbReference>
<dbReference type="Pfam" id="PF17862">
    <property type="entry name" value="AAA_lid_3"/>
    <property type="match status" value="1"/>
</dbReference>
<reference evidence="7" key="2">
    <citation type="submission" date="2022-01" db="EMBL/GenBank/DDBJ databases">
        <authorList>
            <person name="Hirooka S."/>
            <person name="Miyagishima S.Y."/>
        </authorList>
    </citation>
    <scope>NUCLEOTIDE SEQUENCE</scope>
    <source>
        <strain evidence="7">NBRC 102759</strain>
    </source>
</reference>
<dbReference type="OrthoDB" id="10251136at2759"/>
<dbReference type="SUPFAM" id="SSF52540">
    <property type="entry name" value="P-loop containing nucleoside triphosphate hydrolases"/>
    <property type="match status" value="1"/>
</dbReference>
<evidence type="ECO:0000259" key="6">
    <source>
        <dbReference type="SMART" id="SM00382"/>
    </source>
</evidence>
<dbReference type="InterPro" id="IPR027417">
    <property type="entry name" value="P-loop_NTPase"/>
</dbReference>
<keyword evidence="8" id="KW-1185">Reference proteome</keyword>
<name>A0A9C7PY16_9RHOD</name>
<dbReference type="InterPro" id="IPR003959">
    <property type="entry name" value="ATPase_AAA_core"/>
</dbReference>
<dbReference type="EMBL" id="BQMJ01000025">
    <property type="protein sequence ID" value="GJQ11577.1"/>
    <property type="molecule type" value="Genomic_DNA"/>
</dbReference>
<dbReference type="PANTHER" id="PTHR23074:SF17">
    <property type="entry name" value="FIDGETIN-LIKE PROTEIN 1"/>
    <property type="match status" value="1"/>
</dbReference>
<evidence type="ECO:0000256" key="2">
    <source>
        <dbReference type="ARBA" id="ARBA00022741"/>
    </source>
</evidence>